<dbReference type="SUPFAM" id="SSF88697">
    <property type="entry name" value="PUA domain-like"/>
    <property type="match status" value="1"/>
</dbReference>
<dbReference type="GeneID" id="39873027"/>
<dbReference type="InterPro" id="IPR015947">
    <property type="entry name" value="PUA-like_sf"/>
</dbReference>
<proteinExistence type="predicted"/>
<feature type="chain" id="PRO_5014117814" evidence="1">
    <location>
        <begin position="24"/>
        <end position="434"/>
    </location>
</feature>
<dbReference type="VEuPathDB" id="PiroplasmaDB:BOVATA_007500"/>
<name>A0A2H6K8D1_9APIC</name>
<dbReference type="OrthoDB" id="347622at2759"/>
<gene>
    <name evidence="2" type="ORF">BOVATA_007500</name>
</gene>
<reference evidence="2 3" key="1">
    <citation type="journal article" date="2017" name="BMC Genomics">
        <title>Whole-genome assembly of Babesia ovata and comparative genomics between closely related pathogens.</title>
        <authorList>
            <person name="Yamagishi J."/>
            <person name="Asada M."/>
            <person name="Hakimi H."/>
            <person name="Tanaka T.Q."/>
            <person name="Sugimoto C."/>
            <person name="Kawazu S."/>
        </authorList>
    </citation>
    <scope>NUCLEOTIDE SEQUENCE [LARGE SCALE GENOMIC DNA]</scope>
    <source>
        <strain evidence="2 3">Miyake</strain>
    </source>
</reference>
<dbReference type="RefSeq" id="XP_028865500.1">
    <property type="nucleotide sequence ID" value="XM_029009667.1"/>
</dbReference>
<evidence type="ECO:0000313" key="3">
    <source>
        <dbReference type="Proteomes" id="UP000236319"/>
    </source>
</evidence>
<organism evidence="2 3">
    <name type="scientific">Babesia ovata</name>
    <dbReference type="NCBI Taxonomy" id="189622"/>
    <lineage>
        <taxon>Eukaryota</taxon>
        <taxon>Sar</taxon>
        <taxon>Alveolata</taxon>
        <taxon>Apicomplexa</taxon>
        <taxon>Aconoidasida</taxon>
        <taxon>Piroplasmida</taxon>
        <taxon>Babesiidae</taxon>
        <taxon>Babesia</taxon>
    </lineage>
</organism>
<comment type="caution">
    <text evidence="2">The sequence shown here is derived from an EMBL/GenBank/DDBJ whole genome shotgun (WGS) entry which is preliminary data.</text>
</comment>
<accession>A0A2H6K8D1</accession>
<dbReference type="Proteomes" id="UP000236319">
    <property type="component" value="Unassembled WGS sequence"/>
</dbReference>
<feature type="signal peptide" evidence="1">
    <location>
        <begin position="1"/>
        <end position="23"/>
    </location>
</feature>
<protein>
    <submittedName>
        <fullName evidence="2">Uncharacterized protein</fullName>
    </submittedName>
</protein>
<evidence type="ECO:0000313" key="2">
    <source>
        <dbReference type="EMBL" id="GBE59257.1"/>
    </source>
</evidence>
<dbReference type="AlphaFoldDB" id="A0A2H6K8D1"/>
<keyword evidence="3" id="KW-1185">Reference proteome</keyword>
<dbReference type="EMBL" id="BDSA01000001">
    <property type="protein sequence ID" value="GBE59257.1"/>
    <property type="molecule type" value="Genomic_DNA"/>
</dbReference>
<sequence length="434" mass="49389">MTVAWLPCMCLVLCLTSFDGSLAFRVTHGFAAARRLPGRLRSDHIDEMMFECAIYNSNLRFPRNVDSELNPHAARDSATQSRLESMSLELTKQQLETFKRRKEHMRISLPISGEVSRPRGGHLQKLYYILEEHNRELMENELYRTGPEGGEQNTIDIDNLRKLVLPTQMYRIFDSPSVTKRYRLFPTTIKSHSPVIPGQLSTITLQEPHRELLVEQVRSSNVFGIPVAFLEPSKFDNVDPEISPHACMCEFVDLTDFDTTGKIVVRATQRLSIVDMPTTKDPIVLADVSILEDEHERLRNPNLTHGNARAVEKLYDKCNAQEAQLCQLEGRMGDVEIVESRELFADKLARMIRDVPLDGDHEYRILELTGFAALEFHADTETRMWAANTRDTEERLACAITVLEEKSAYLKGRIAEVKRNANPPVAVKVAEVNV</sequence>
<evidence type="ECO:0000256" key="1">
    <source>
        <dbReference type="SAM" id="SignalP"/>
    </source>
</evidence>
<keyword evidence="1" id="KW-0732">Signal</keyword>